<feature type="coiled-coil region" evidence="1">
    <location>
        <begin position="288"/>
        <end position="315"/>
    </location>
</feature>
<reference evidence="2" key="1">
    <citation type="submission" date="2021-03" db="EMBL/GenBank/DDBJ databases">
        <title>Draft genome sequence of rust myrtle Austropuccinia psidii MF-1, a brazilian biotype.</title>
        <authorList>
            <person name="Quecine M.C."/>
            <person name="Pachon D.M.R."/>
            <person name="Bonatelli M.L."/>
            <person name="Correr F.H."/>
            <person name="Franceschini L.M."/>
            <person name="Leite T.F."/>
            <person name="Margarido G.R.A."/>
            <person name="Almeida C.A."/>
            <person name="Ferrarezi J.A."/>
            <person name="Labate C.A."/>
        </authorList>
    </citation>
    <scope>NUCLEOTIDE SEQUENCE</scope>
    <source>
        <strain evidence="2">MF-1</strain>
    </source>
</reference>
<protein>
    <submittedName>
        <fullName evidence="2">Uncharacterized protein</fullName>
    </submittedName>
</protein>
<evidence type="ECO:0000313" key="2">
    <source>
        <dbReference type="EMBL" id="MBW0479564.1"/>
    </source>
</evidence>
<dbReference type="EMBL" id="AVOT02005627">
    <property type="protein sequence ID" value="MBW0479564.1"/>
    <property type="molecule type" value="Genomic_DNA"/>
</dbReference>
<proteinExistence type="predicted"/>
<evidence type="ECO:0000256" key="1">
    <source>
        <dbReference type="SAM" id="Coils"/>
    </source>
</evidence>
<name>A0A9Q3C6S5_9BASI</name>
<sequence>MKFVQVIVFVFAASYIKGSIKVSKPIIEDDAERKKIQRKVSRSLRLLKNCFNAPPDFRVVNVEDSSENPPHLDQTSAIKKARNYGFQMSSTVKEESNIQKQLLLNQEKIQKLAQGYKSMKKSMNILKNKELLKHESWCNMAGRNVKLWERWFAQAQTNHYGVFHLGWSDRFKRKCVRVRKRFMYAKALRELIGSFKSILNDLDQVHREIIALAQTYLTQLAGLSSALLFTRPASSNSVAWRSKLLQCLSHSGLEGTPIIWKVGPPKNSPRNQGILPENIINTINEIRINDVVKELNRILRELNKLSINARSSRDENEQSLSTRVLFETYIFQALNFLYENKLCDQKVVKTFFSTENTLERTYEHLRDLFKRRKRKGEVSYFTLMPELSFVLNDWNTAHLHNLIRG</sequence>
<organism evidence="2 3">
    <name type="scientific">Austropuccinia psidii MF-1</name>
    <dbReference type="NCBI Taxonomy" id="1389203"/>
    <lineage>
        <taxon>Eukaryota</taxon>
        <taxon>Fungi</taxon>
        <taxon>Dikarya</taxon>
        <taxon>Basidiomycota</taxon>
        <taxon>Pucciniomycotina</taxon>
        <taxon>Pucciniomycetes</taxon>
        <taxon>Pucciniales</taxon>
        <taxon>Sphaerophragmiaceae</taxon>
        <taxon>Austropuccinia</taxon>
    </lineage>
</organism>
<keyword evidence="3" id="KW-1185">Reference proteome</keyword>
<comment type="caution">
    <text evidence="2">The sequence shown here is derived from an EMBL/GenBank/DDBJ whole genome shotgun (WGS) entry which is preliminary data.</text>
</comment>
<dbReference type="Proteomes" id="UP000765509">
    <property type="component" value="Unassembled WGS sequence"/>
</dbReference>
<gene>
    <name evidence="2" type="ORF">O181_019279</name>
</gene>
<keyword evidence="1" id="KW-0175">Coiled coil</keyword>
<accession>A0A9Q3C6S5</accession>
<evidence type="ECO:0000313" key="3">
    <source>
        <dbReference type="Proteomes" id="UP000765509"/>
    </source>
</evidence>
<dbReference type="AlphaFoldDB" id="A0A9Q3C6S5"/>